<dbReference type="SUPFAM" id="SSF56563">
    <property type="entry name" value="Major capsid protein gp5"/>
    <property type="match status" value="1"/>
</dbReference>
<name>M4WNL4_9CAUD</name>
<proteinExistence type="predicted"/>
<organism evidence="4 5">
    <name type="scientific">Mycobacterium phage FF47</name>
    <dbReference type="NCBI Taxonomy" id="1305710"/>
    <lineage>
        <taxon>Viruses</taxon>
        <taxon>Duplodnaviria</taxon>
        <taxon>Heunggongvirae</taxon>
        <taxon>Uroviricota</taxon>
        <taxon>Caudoviricetes</taxon>
        <taxon>Mapvirus</taxon>
        <taxon>Mapvirus Ff47</taxon>
    </lineage>
</organism>
<evidence type="ECO:0000313" key="5">
    <source>
        <dbReference type="Proteomes" id="UP000012168"/>
    </source>
</evidence>
<evidence type="ECO:0000256" key="2">
    <source>
        <dbReference type="ARBA" id="ARBA00022844"/>
    </source>
</evidence>
<keyword evidence="5" id="KW-1185">Reference proteome</keyword>
<evidence type="ECO:0000259" key="3">
    <source>
        <dbReference type="Pfam" id="PF05065"/>
    </source>
</evidence>
<dbReference type="GeneID" id="15302051"/>
<dbReference type="RefSeq" id="YP_007869934.1">
    <property type="nucleotide sequence ID" value="NC_021063.1"/>
</dbReference>
<dbReference type="Proteomes" id="UP000012168">
    <property type="component" value="Segment"/>
</dbReference>
<dbReference type="InterPro" id="IPR054612">
    <property type="entry name" value="Phage_capsid-like_C"/>
</dbReference>
<dbReference type="InterPro" id="IPR024455">
    <property type="entry name" value="Phage_capsid"/>
</dbReference>
<reference evidence="4 5" key="1">
    <citation type="journal article" date="2014" name="Arch. Virol.">
        <title>Isolation and characterization of a novel bacteriophage against Mycobacterium avium subspecies paratuberculosis.</title>
        <authorList>
            <person name="Basra S."/>
            <person name="Anany H."/>
            <person name="Brovko L."/>
            <person name="Kropinski A.M."/>
            <person name="Griffiths M.W."/>
        </authorList>
    </citation>
    <scope>NUCLEOTIDE SEQUENCE [LARGE SCALE GENOMIC DNA]</scope>
</reference>
<sequence>MAGFANIQGRADLSDVHLPDQVIKDVLQTAPEASVLLSRARKVRMSSKKTKQPVLASLPDAYWVDGDTGLKQTTKNIWSNVFMTAEELAVIVPIPDALIADSDLPLWDEVKPLLVEAIGKKVDDAGIFGNDKPASWPAALIPGAIAAGNSVTLGTGADIAADVALLGEQLALDGFSMNGFISRPGLHWSLMGLRDGAGHAIYSPPLTTGLSSAPPTPALLGYPLNEVTTGVWDADEAILLGADWSKVVIGIRQDITFDLFSEGVISDSDGKVVLNLMQQDSKALRVVFRVGFQVANPMTRLNPNEATRYPAGVIIPAAGGGGGEGEGESE</sequence>
<dbReference type="EMBL" id="JX901189">
    <property type="protein sequence ID" value="AGI12277.1"/>
    <property type="molecule type" value="Genomic_DNA"/>
</dbReference>
<dbReference type="Pfam" id="PF05065">
    <property type="entry name" value="Phage_capsid"/>
    <property type="match status" value="1"/>
</dbReference>
<accession>M4WNL4</accession>
<evidence type="ECO:0000313" key="4">
    <source>
        <dbReference type="EMBL" id="AGI12277.1"/>
    </source>
</evidence>
<gene>
    <name evidence="4" type="ORF">FF47_09</name>
</gene>
<dbReference type="NCBIfam" id="TIGR01554">
    <property type="entry name" value="major_cap_HK97"/>
    <property type="match status" value="1"/>
</dbReference>
<comment type="subcellular location">
    <subcellularLocation>
        <location evidence="1">Virion</location>
    </subcellularLocation>
</comment>
<keyword evidence="2" id="KW-0946">Virion</keyword>
<evidence type="ECO:0000256" key="1">
    <source>
        <dbReference type="ARBA" id="ARBA00004328"/>
    </source>
</evidence>
<dbReference type="KEGG" id="vg:15302051"/>
<protein>
    <submittedName>
        <fullName evidence="4">Major capsid protein</fullName>
    </submittedName>
</protein>
<dbReference type="GO" id="GO:0044423">
    <property type="term" value="C:virion component"/>
    <property type="evidence" value="ECO:0007669"/>
    <property type="project" value="UniProtKB-KW"/>
</dbReference>
<feature type="domain" description="Phage capsid-like C-terminal" evidence="3">
    <location>
        <begin position="18"/>
        <end position="297"/>
    </location>
</feature>
<dbReference type="OrthoDB" id="5160at10239"/>